<dbReference type="Proteomes" id="UP000295164">
    <property type="component" value="Unassembled WGS sequence"/>
</dbReference>
<dbReference type="AlphaFoldDB" id="A0A4R4DZX2"/>
<dbReference type="NCBIfam" id="TIGR04256">
    <property type="entry name" value="GxxExxY"/>
    <property type="match status" value="1"/>
</dbReference>
<dbReference type="InterPro" id="IPR026350">
    <property type="entry name" value="GxxExxY"/>
</dbReference>
<dbReference type="RefSeq" id="WP_131851865.1">
    <property type="nucleotide sequence ID" value="NZ_SKFH01000011.1"/>
</dbReference>
<name>A0A4R4DZX2_9BACT</name>
<accession>A0A4R4DZX2</accession>
<dbReference type="EMBL" id="SKFH01000011">
    <property type="protein sequence ID" value="TCZ72251.1"/>
    <property type="molecule type" value="Genomic_DNA"/>
</dbReference>
<evidence type="ECO:0000313" key="1">
    <source>
        <dbReference type="EMBL" id="TCZ72251.1"/>
    </source>
</evidence>
<reference evidence="1 2" key="1">
    <citation type="submission" date="2019-03" db="EMBL/GenBank/DDBJ databases">
        <authorList>
            <person name="Kim M.K.M."/>
        </authorList>
    </citation>
    <scope>NUCLEOTIDE SEQUENCE [LARGE SCALE GENOMIC DNA]</scope>
    <source>
        <strain evidence="1 2">17J68-15</strain>
    </source>
</reference>
<keyword evidence="2" id="KW-1185">Reference proteome</keyword>
<protein>
    <submittedName>
        <fullName evidence="1">GxxExxY protein</fullName>
    </submittedName>
</protein>
<proteinExistence type="predicted"/>
<evidence type="ECO:0000313" key="2">
    <source>
        <dbReference type="Proteomes" id="UP000295164"/>
    </source>
</evidence>
<organism evidence="1 2">
    <name type="scientific">Flaviaesturariibacter aridisoli</name>
    <dbReference type="NCBI Taxonomy" id="2545761"/>
    <lineage>
        <taxon>Bacteria</taxon>
        <taxon>Pseudomonadati</taxon>
        <taxon>Bacteroidota</taxon>
        <taxon>Chitinophagia</taxon>
        <taxon>Chitinophagales</taxon>
        <taxon>Chitinophagaceae</taxon>
        <taxon>Flaviaestuariibacter</taxon>
    </lineage>
</organism>
<sequence length="128" mass="14658">MDKEELNRIGAAVLDAAIYVHRTLGPGLLESAYKKAMAITLRRRGFRVQVEAPVRFVFDGEDLGEIFNVDLLVNESVIVELKSVRELVPVNESQLLTYLKLADKKLAYLINFNVPLLKQGFHRYVRNW</sequence>
<dbReference type="OrthoDB" id="1119698at2"/>
<dbReference type="Pfam" id="PF13366">
    <property type="entry name" value="PDDEXK_3"/>
    <property type="match status" value="1"/>
</dbReference>
<gene>
    <name evidence="1" type="ORF">E0486_09170</name>
</gene>
<comment type="caution">
    <text evidence="1">The sequence shown here is derived from an EMBL/GenBank/DDBJ whole genome shotgun (WGS) entry which is preliminary data.</text>
</comment>